<dbReference type="OrthoDB" id="9826546at2"/>
<organism evidence="1 2">
    <name type="scientific">Mycoplasma haemocanis (strain Illinois)</name>
    <dbReference type="NCBI Taxonomy" id="1111676"/>
    <lineage>
        <taxon>Bacteria</taxon>
        <taxon>Bacillati</taxon>
        <taxon>Mycoplasmatota</taxon>
        <taxon>Mollicutes</taxon>
        <taxon>Mycoplasmataceae</taxon>
        <taxon>Mycoplasma</taxon>
    </lineage>
</organism>
<dbReference type="HOGENOM" id="CLU_098620_0_0_14"/>
<dbReference type="STRING" id="1111676.MHC_01280"/>
<gene>
    <name evidence="1" type="ordered locus">MHC_01280</name>
</gene>
<evidence type="ECO:0000313" key="1">
    <source>
        <dbReference type="EMBL" id="AEW45122.1"/>
    </source>
</evidence>
<sequence>MNPLVLKGVAGALSLTAVAGIVKLSIGSSRIPQPISLLLEKHRPDKRLLFKARKGSDPDWKSAWQRYLSAYSGLDKNPFSVNLSSSGNGDAPNEFMDGCEALFKEKVLSIDDYKYEQVLEYCTRDTLVSDFAWEEGKQLADNGSWNDLWKKYYTSGDDFWNLKNGSYNEGNMNGEFKDKCSKEFNVKTGNPKHPSVTRAITYCSKDRPKEQS</sequence>
<dbReference type="EMBL" id="CP003199">
    <property type="protein sequence ID" value="AEW45122.1"/>
    <property type="molecule type" value="Genomic_DNA"/>
</dbReference>
<accession>H6N650</accession>
<dbReference type="AlphaFoldDB" id="H6N650"/>
<reference evidence="1 2" key="1">
    <citation type="journal article" date="2012" name="J. Bacteriol.">
        <title>Complete genome sequence of Mycoplasma haemocanis strain Illinois.</title>
        <authorList>
            <person name="do Nascimento N.C."/>
            <person name="Guimaraes A.M."/>
            <person name="Santos A.P."/>
            <person name="Sanmiguel P.J."/>
            <person name="Messick J.B."/>
        </authorList>
    </citation>
    <scope>NUCLEOTIDE SEQUENCE [LARGE SCALE GENOMIC DNA]</scope>
    <source>
        <strain evidence="1 2">Illinois</strain>
    </source>
</reference>
<proteinExistence type="predicted"/>
<name>H6N650_MYCHN</name>
<dbReference type="Proteomes" id="UP000009135">
    <property type="component" value="Chromosome"/>
</dbReference>
<dbReference type="KEGG" id="mhe:MHC_01280"/>
<protein>
    <submittedName>
        <fullName evidence="1">Uncharacterized protein</fullName>
    </submittedName>
</protein>
<keyword evidence="2" id="KW-1185">Reference proteome</keyword>
<evidence type="ECO:0000313" key="2">
    <source>
        <dbReference type="Proteomes" id="UP000009135"/>
    </source>
</evidence>